<keyword evidence="3" id="KW-0677">Repeat</keyword>
<name>A0A7W3UKK0_9LACO</name>
<dbReference type="PROSITE" id="PS00101">
    <property type="entry name" value="HEXAPEP_TRANSFERASES"/>
    <property type="match status" value="1"/>
</dbReference>
<dbReference type="EMBL" id="JACIVA010000045">
    <property type="protein sequence ID" value="MBB1097316.1"/>
    <property type="molecule type" value="Genomic_DNA"/>
</dbReference>
<protein>
    <submittedName>
        <fullName evidence="4">Sugar O-acetyltransferase</fullName>
    </submittedName>
</protein>
<proteinExistence type="inferred from homology"/>
<dbReference type="AlphaFoldDB" id="A0A7W3UKK0"/>
<dbReference type="Proteomes" id="UP000517106">
    <property type="component" value="Unassembled WGS sequence"/>
</dbReference>
<organism evidence="4 5">
    <name type="scientific">Limosilactobacillus rudii</name>
    <dbReference type="NCBI Taxonomy" id="2759755"/>
    <lineage>
        <taxon>Bacteria</taxon>
        <taxon>Bacillati</taxon>
        <taxon>Bacillota</taxon>
        <taxon>Bacilli</taxon>
        <taxon>Lactobacillales</taxon>
        <taxon>Lactobacillaceae</taxon>
        <taxon>Limosilactobacillus</taxon>
    </lineage>
</organism>
<gene>
    <name evidence="4" type="ORF">H5S09_05125</name>
</gene>
<dbReference type="SUPFAM" id="SSF51161">
    <property type="entry name" value="Trimeric LpxA-like enzymes"/>
    <property type="match status" value="1"/>
</dbReference>
<reference evidence="4 5" key="1">
    <citation type="submission" date="2020-07" db="EMBL/GenBank/DDBJ databases">
        <title>Description of Limosilactobacillus balticus sp. nov., Limosilactobacillus agrestis sp. nov., Limosilactobacillus albertensis sp. nov., Limosilactobacillus rudii sp. nov., Limosilactobacillus fastidiosus sp. nov., five novel Limosilactobacillus species isolated from the vertebrate gastrointestinal tract, and proposal of 6 subspecies of Limosilactobacillus reuteri adapted to the gastrointestinal tract of specific vertebrate hosts.</title>
        <authorList>
            <person name="Li F."/>
            <person name="Cheng C."/>
            <person name="Zheng J."/>
            <person name="Quevedo R.M."/>
            <person name="Li J."/>
            <person name="Roos S."/>
            <person name="Gaenzle M.G."/>
            <person name="Walter J."/>
        </authorList>
    </citation>
    <scope>NUCLEOTIDE SEQUENCE [LARGE SCALE GENOMIC DNA]</scope>
    <source>
        <strain evidence="4 5">STM2_1</strain>
    </source>
</reference>
<evidence type="ECO:0000313" key="5">
    <source>
        <dbReference type="Proteomes" id="UP000517106"/>
    </source>
</evidence>
<evidence type="ECO:0000256" key="2">
    <source>
        <dbReference type="ARBA" id="ARBA00022679"/>
    </source>
</evidence>
<dbReference type="InterPro" id="IPR011004">
    <property type="entry name" value="Trimer_LpxA-like_sf"/>
</dbReference>
<comment type="caution">
    <text evidence="4">The sequence shown here is derived from an EMBL/GenBank/DDBJ whole genome shotgun (WGS) entry which is preliminary data.</text>
</comment>
<dbReference type="PANTHER" id="PTHR23416">
    <property type="entry name" value="SIALIC ACID SYNTHASE-RELATED"/>
    <property type="match status" value="1"/>
</dbReference>
<dbReference type="Gene3D" id="2.160.10.10">
    <property type="entry name" value="Hexapeptide repeat proteins"/>
    <property type="match status" value="1"/>
</dbReference>
<accession>A0A7W3UKK0</accession>
<dbReference type="GO" id="GO:0008374">
    <property type="term" value="F:O-acyltransferase activity"/>
    <property type="evidence" value="ECO:0007669"/>
    <property type="project" value="TreeGrafter"/>
</dbReference>
<evidence type="ECO:0000256" key="3">
    <source>
        <dbReference type="ARBA" id="ARBA00022737"/>
    </source>
</evidence>
<keyword evidence="2 4" id="KW-0808">Transferase</keyword>
<comment type="similarity">
    <text evidence="1">Belongs to the transferase hexapeptide repeat family.</text>
</comment>
<evidence type="ECO:0000256" key="1">
    <source>
        <dbReference type="ARBA" id="ARBA00007274"/>
    </source>
</evidence>
<sequence length="174" mass="18625">MTRVNELSKITQIALKNQDLLQQLNNRPASQTEIRQVIGDITGQKIDDTVEIRLPIRSDYGANLKIGKHVFINSGAMFTDLGGIELADNVLIAPNVTIVSVNHPLAPSERRQVELKPVLIKENAWIGANATVLPGVTIGKNAVVAAGAVVTKDVPDNAVVAGVPAKVIKVIKED</sequence>
<dbReference type="InterPro" id="IPR018357">
    <property type="entry name" value="Hexapep_transf_CS"/>
</dbReference>
<dbReference type="Pfam" id="PF00132">
    <property type="entry name" value="Hexapep"/>
    <property type="match status" value="1"/>
</dbReference>
<keyword evidence="5" id="KW-1185">Reference proteome</keyword>
<dbReference type="InterPro" id="IPR051159">
    <property type="entry name" value="Hexapeptide_acetyltransf"/>
</dbReference>
<dbReference type="RefSeq" id="WP_182596054.1">
    <property type="nucleotide sequence ID" value="NZ_JACIVA010000045.1"/>
</dbReference>
<dbReference type="Pfam" id="PF14602">
    <property type="entry name" value="Hexapep_2"/>
    <property type="match status" value="1"/>
</dbReference>
<dbReference type="PANTHER" id="PTHR23416:SF23">
    <property type="entry name" value="ACETYLTRANSFERASE C18B11.09C-RELATED"/>
    <property type="match status" value="1"/>
</dbReference>
<evidence type="ECO:0000313" key="4">
    <source>
        <dbReference type="EMBL" id="MBB1097316.1"/>
    </source>
</evidence>
<dbReference type="InterPro" id="IPR001451">
    <property type="entry name" value="Hexapep"/>
</dbReference>